<sequence>MAFSWLSEKSRVNEEPPNYAEATATAPAAASGPSPPPSPAVPPAAHASTPAISELDRSPLKGHETKYAMLSIAWSDRFRLVRFPEPMTALFSEIVQHLWPKGIQRVQGFDESLEIKLRGNPFGYGADEEKVAIRITLMGVLNAFAKEGWVVVPGGGRVGRMGNYNAYGQKDSLIFKYEEPRAYSWLCISFDSADLLHLINAPTELANSLISFFGERVEKCNKDFVSGNFELKFQGQPWGRNSGKGGVQSRLLVLDLMQCLEEQGYTMCTGLDIDGGDGGSTYKSYGELWFWYR</sequence>
<dbReference type="EMBL" id="JBFXLQ010000009">
    <property type="protein sequence ID" value="KAL2869589.1"/>
    <property type="molecule type" value="Genomic_DNA"/>
</dbReference>
<feature type="region of interest" description="Disordered" evidence="1">
    <location>
        <begin position="1"/>
        <end position="57"/>
    </location>
</feature>
<proteinExistence type="predicted"/>
<evidence type="ECO:0000313" key="3">
    <source>
        <dbReference type="Proteomes" id="UP001610432"/>
    </source>
</evidence>
<dbReference type="RefSeq" id="XP_070888568.1">
    <property type="nucleotide sequence ID" value="XM_071032508.1"/>
</dbReference>
<dbReference type="PANTHER" id="PTHR38696">
    <property type="entry name" value="MEDIATOR OF RNA POLYMERASE II TRANSCRIPTION SUBUNIT 13"/>
    <property type="match status" value="1"/>
</dbReference>
<feature type="compositionally biased region" description="Low complexity" evidence="1">
    <location>
        <begin position="16"/>
        <end position="32"/>
    </location>
</feature>
<accession>A0ABR4LYI9</accession>
<dbReference type="PANTHER" id="PTHR38696:SF1">
    <property type="entry name" value="MEDIATOR OF RNA POLYMERASE II TRANSCRIPTION SUBUNIT 13"/>
    <property type="match status" value="1"/>
</dbReference>
<protein>
    <submittedName>
        <fullName evidence="2">Uncharacterized protein</fullName>
    </submittedName>
</protein>
<dbReference type="GeneID" id="98147580"/>
<dbReference type="Proteomes" id="UP001610432">
    <property type="component" value="Unassembled WGS sequence"/>
</dbReference>
<organism evidence="2 3">
    <name type="scientific">Aspergillus lucknowensis</name>
    <dbReference type="NCBI Taxonomy" id="176173"/>
    <lineage>
        <taxon>Eukaryota</taxon>
        <taxon>Fungi</taxon>
        <taxon>Dikarya</taxon>
        <taxon>Ascomycota</taxon>
        <taxon>Pezizomycotina</taxon>
        <taxon>Eurotiomycetes</taxon>
        <taxon>Eurotiomycetidae</taxon>
        <taxon>Eurotiales</taxon>
        <taxon>Aspergillaceae</taxon>
        <taxon>Aspergillus</taxon>
        <taxon>Aspergillus subgen. Nidulantes</taxon>
    </lineage>
</organism>
<evidence type="ECO:0000313" key="2">
    <source>
        <dbReference type="EMBL" id="KAL2869589.1"/>
    </source>
</evidence>
<keyword evidence="3" id="KW-1185">Reference proteome</keyword>
<reference evidence="2 3" key="1">
    <citation type="submission" date="2024-07" db="EMBL/GenBank/DDBJ databases">
        <title>Section-level genome sequencing and comparative genomics of Aspergillus sections Usti and Cavernicolus.</title>
        <authorList>
            <consortium name="Lawrence Berkeley National Laboratory"/>
            <person name="Nybo J.L."/>
            <person name="Vesth T.C."/>
            <person name="Theobald S."/>
            <person name="Frisvad J.C."/>
            <person name="Larsen T.O."/>
            <person name="Kjaerboelling I."/>
            <person name="Rothschild-Mancinelli K."/>
            <person name="Lyhne E.K."/>
            <person name="Kogle M.E."/>
            <person name="Barry K."/>
            <person name="Clum A."/>
            <person name="Na H."/>
            <person name="Ledsgaard L."/>
            <person name="Lin J."/>
            <person name="Lipzen A."/>
            <person name="Kuo A."/>
            <person name="Riley R."/>
            <person name="Mondo S."/>
            <person name="Labutti K."/>
            <person name="Haridas S."/>
            <person name="Pangalinan J."/>
            <person name="Salamov A.A."/>
            <person name="Simmons B.A."/>
            <person name="Magnuson J.K."/>
            <person name="Chen J."/>
            <person name="Drula E."/>
            <person name="Henrissat B."/>
            <person name="Wiebenga A."/>
            <person name="Lubbers R.J."/>
            <person name="Gomes A.C."/>
            <person name="Macurrencykelacurrency M.R."/>
            <person name="Stajich J."/>
            <person name="Grigoriev I.V."/>
            <person name="Mortensen U.H."/>
            <person name="De Vries R.P."/>
            <person name="Baker S.E."/>
            <person name="Andersen M.R."/>
        </authorList>
    </citation>
    <scope>NUCLEOTIDE SEQUENCE [LARGE SCALE GENOMIC DNA]</scope>
    <source>
        <strain evidence="2 3">CBS 449.75</strain>
    </source>
</reference>
<comment type="caution">
    <text evidence="2">The sequence shown here is derived from an EMBL/GenBank/DDBJ whole genome shotgun (WGS) entry which is preliminary data.</text>
</comment>
<gene>
    <name evidence="2" type="ORF">BJX67DRAFT_379138</name>
</gene>
<name>A0ABR4LYI9_9EURO</name>
<evidence type="ECO:0000256" key="1">
    <source>
        <dbReference type="SAM" id="MobiDB-lite"/>
    </source>
</evidence>
<feature type="compositionally biased region" description="Pro residues" evidence="1">
    <location>
        <begin position="33"/>
        <end position="42"/>
    </location>
</feature>